<accession>A0A564YXU9</accession>
<dbReference type="Proteomes" id="UP000321570">
    <property type="component" value="Unassembled WGS sequence"/>
</dbReference>
<evidence type="ECO:0000313" key="1">
    <source>
        <dbReference type="EMBL" id="VUZ51553.1"/>
    </source>
</evidence>
<evidence type="ECO:0000313" key="2">
    <source>
        <dbReference type="Proteomes" id="UP000321570"/>
    </source>
</evidence>
<gene>
    <name evidence="1" type="ORF">WMSIL1_LOCUS10497</name>
</gene>
<protein>
    <submittedName>
        <fullName evidence="1">Uncharacterized protein</fullName>
    </submittedName>
</protein>
<name>A0A564YXU9_HYMDI</name>
<sequence length="95" mass="11223">MTTMSSRILNPTFRFISSEDMNSNTEFAWSELILNFLEEEITVTDDNRISINERIFITFEEERPEVYKYVVSFPSELSDLGVKICCFLSRIFDIF</sequence>
<proteinExistence type="predicted"/>
<keyword evidence="2" id="KW-1185">Reference proteome</keyword>
<organism evidence="1 2">
    <name type="scientific">Hymenolepis diminuta</name>
    <name type="common">Rat tapeworm</name>
    <dbReference type="NCBI Taxonomy" id="6216"/>
    <lineage>
        <taxon>Eukaryota</taxon>
        <taxon>Metazoa</taxon>
        <taxon>Spiralia</taxon>
        <taxon>Lophotrochozoa</taxon>
        <taxon>Platyhelminthes</taxon>
        <taxon>Cestoda</taxon>
        <taxon>Eucestoda</taxon>
        <taxon>Cyclophyllidea</taxon>
        <taxon>Hymenolepididae</taxon>
        <taxon>Hymenolepis</taxon>
    </lineage>
</organism>
<reference evidence="1 2" key="1">
    <citation type="submission" date="2019-07" db="EMBL/GenBank/DDBJ databases">
        <authorList>
            <person name="Jastrzebski P J."/>
            <person name="Paukszto L."/>
            <person name="Jastrzebski P J."/>
        </authorList>
    </citation>
    <scope>NUCLEOTIDE SEQUENCE [LARGE SCALE GENOMIC DNA]</scope>
    <source>
        <strain evidence="1 2">WMS-il1</strain>
    </source>
</reference>
<dbReference type="AlphaFoldDB" id="A0A564YXU9"/>
<dbReference type="EMBL" id="CABIJS010000444">
    <property type="protein sequence ID" value="VUZ51553.1"/>
    <property type="molecule type" value="Genomic_DNA"/>
</dbReference>